<accession>A0ACC0AAD0</accession>
<evidence type="ECO:0000313" key="1">
    <source>
        <dbReference type="EMBL" id="KAI5657883.1"/>
    </source>
</evidence>
<protein>
    <submittedName>
        <fullName evidence="1">Uncharacterized protein</fullName>
    </submittedName>
</protein>
<sequence length="190" mass="22233">MMGLYCIAKAFELDQDEDEQHRDLDMENYISCGVPRMAVYLVYVASRNLQKQMDSKATSHRQLYIFQRTRNKSSIITFPIMLITTLGCVYQHYNEKSRISISERAENSFSSSPWIKVQSWLWLLWALLLELAFSVMFIFLMIWSLANYFYVSFGHLHMDKPGVQVYVTSFQELNDTPIVAIEVQKCIPES</sequence>
<evidence type="ECO:0000313" key="2">
    <source>
        <dbReference type="Proteomes" id="UP001060085"/>
    </source>
</evidence>
<dbReference type="EMBL" id="CM044706">
    <property type="protein sequence ID" value="KAI5657883.1"/>
    <property type="molecule type" value="Genomic_DNA"/>
</dbReference>
<dbReference type="Proteomes" id="UP001060085">
    <property type="component" value="Linkage Group LG06"/>
</dbReference>
<gene>
    <name evidence="1" type="ORF">M9H77_26676</name>
</gene>
<comment type="caution">
    <text evidence="1">The sequence shown here is derived from an EMBL/GenBank/DDBJ whole genome shotgun (WGS) entry which is preliminary data.</text>
</comment>
<name>A0ACC0AAD0_CATRO</name>
<organism evidence="1 2">
    <name type="scientific">Catharanthus roseus</name>
    <name type="common">Madagascar periwinkle</name>
    <name type="synonym">Vinca rosea</name>
    <dbReference type="NCBI Taxonomy" id="4058"/>
    <lineage>
        <taxon>Eukaryota</taxon>
        <taxon>Viridiplantae</taxon>
        <taxon>Streptophyta</taxon>
        <taxon>Embryophyta</taxon>
        <taxon>Tracheophyta</taxon>
        <taxon>Spermatophyta</taxon>
        <taxon>Magnoliopsida</taxon>
        <taxon>eudicotyledons</taxon>
        <taxon>Gunneridae</taxon>
        <taxon>Pentapetalae</taxon>
        <taxon>asterids</taxon>
        <taxon>lamiids</taxon>
        <taxon>Gentianales</taxon>
        <taxon>Apocynaceae</taxon>
        <taxon>Rauvolfioideae</taxon>
        <taxon>Vinceae</taxon>
        <taxon>Catharanthinae</taxon>
        <taxon>Catharanthus</taxon>
    </lineage>
</organism>
<keyword evidence="2" id="KW-1185">Reference proteome</keyword>
<reference evidence="2" key="1">
    <citation type="journal article" date="2023" name="Nat. Plants">
        <title>Single-cell RNA sequencing provides a high-resolution roadmap for understanding the multicellular compartmentation of specialized metabolism.</title>
        <authorList>
            <person name="Sun S."/>
            <person name="Shen X."/>
            <person name="Li Y."/>
            <person name="Li Y."/>
            <person name="Wang S."/>
            <person name="Li R."/>
            <person name="Zhang H."/>
            <person name="Shen G."/>
            <person name="Guo B."/>
            <person name="Wei J."/>
            <person name="Xu J."/>
            <person name="St-Pierre B."/>
            <person name="Chen S."/>
            <person name="Sun C."/>
        </authorList>
    </citation>
    <scope>NUCLEOTIDE SEQUENCE [LARGE SCALE GENOMIC DNA]</scope>
</reference>
<proteinExistence type="predicted"/>